<dbReference type="PANTHER" id="PTHR10758">
    <property type="entry name" value="26S PROTEASOME NON-ATPASE REGULATORY SUBUNIT 3/COP9 SIGNALOSOME COMPLEX SUBUNIT 3"/>
    <property type="match status" value="1"/>
</dbReference>
<dbReference type="FunFam" id="1.10.10.10:FF:000354">
    <property type="entry name" value="COP9 signalosome complex subunit 3"/>
    <property type="match status" value="1"/>
</dbReference>
<dbReference type="SMART" id="SM00088">
    <property type="entry name" value="PINT"/>
    <property type="match status" value="1"/>
</dbReference>
<dbReference type="GO" id="GO:0006511">
    <property type="term" value="P:ubiquitin-dependent protein catabolic process"/>
    <property type="evidence" value="ECO:0007669"/>
    <property type="project" value="TreeGrafter"/>
</dbReference>
<dbReference type="GO" id="GO:0008180">
    <property type="term" value="C:COP9 signalosome"/>
    <property type="evidence" value="ECO:0007669"/>
    <property type="project" value="UniProtKB-KW"/>
</dbReference>
<accession>A0A8X8IXE5</accession>
<keyword evidence="7" id="KW-0539">Nucleus</keyword>
<dbReference type="AlphaFoldDB" id="A0A8X8IXE5"/>
<evidence type="ECO:0000256" key="6">
    <source>
        <dbReference type="ARBA" id="ARBA00022790"/>
    </source>
</evidence>
<proteinExistence type="inferred from homology"/>
<reference evidence="9" key="1">
    <citation type="journal article" date="2020" name="bioRxiv">
        <title>Hybrid origin of Populus tomentosa Carr. identified through genome sequencing and phylogenomic analysis.</title>
        <authorList>
            <person name="An X."/>
            <person name="Gao K."/>
            <person name="Chen Z."/>
            <person name="Li J."/>
            <person name="Yang X."/>
            <person name="Yang X."/>
            <person name="Zhou J."/>
            <person name="Guo T."/>
            <person name="Zhao T."/>
            <person name="Huang S."/>
            <person name="Miao D."/>
            <person name="Khan W.U."/>
            <person name="Rao P."/>
            <person name="Ye M."/>
            <person name="Lei B."/>
            <person name="Liao W."/>
            <person name="Wang J."/>
            <person name="Ji L."/>
            <person name="Li Y."/>
            <person name="Guo B."/>
            <person name="Mustafa N.S."/>
            <person name="Li S."/>
            <person name="Yun Q."/>
            <person name="Keller S.R."/>
            <person name="Mao J."/>
            <person name="Zhang R."/>
            <person name="Strauss S.H."/>
        </authorList>
    </citation>
    <scope>NUCLEOTIDE SEQUENCE</scope>
    <source>
        <strain evidence="9">GM15</strain>
        <tissue evidence="9">Leaf</tissue>
    </source>
</reference>
<name>A0A8X8IXE5_POPTO</name>
<organism evidence="9 10">
    <name type="scientific">Populus tomentosa</name>
    <name type="common">Chinese white poplar</name>
    <dbReference type="NCBI Taxonomy" id="118781"/>
    <lineage>
        <taxon>Eukaryota</taxon>
        <taxon>Viridiplantae</taxon>
        <taxon>Streptophyta</taxon>
        <taxon>Embryophyta</taxon>
        <taxon>Tracheophyta</taxon>
        <taxon>Spermatophyta</taxon>
        <taxon>Magnoliopsida</taxon>
        <taxon>eudicotyledons</taxon>
        <taxon>Gunneridae</taxon>
        <taxon>Pentapetalae</taxon>
        <taxon>rosids</taxon>
        <taxon>fabids</taxon>
        <taxon>Malpighiales</taxon>
        <taxon>Salicaceae</taxon>
        <taxon>Saliceae</taxon>
        <taxon>Populus</taxon>
    </lineage>
</organism>
<keyword evidence="10" id="KW-1185">Reference proteome</keyword>
<dbReference type="PANTHER" id="PTHR10758:SF1">
    <property type="entry name" value="COP9 SIGNALOSOME COMPLEX SUBUNIT 3"/>
    <property type="match status" value="1"/>
</dbReference>
<protein>
    <recommendedName>
        <fullName evidence="4">COP9 signalosome complex subunit 3</fullName>
    </recommendedName>
</protein>
<dbReference type="InterPro" id="IPR055089">
    <property type="entry name" value="COP9_N"/>
</dbReference>
<dbReference type="InterPro" id="IPR000717">
    <property type="entry name" value="PCI_dom"/>
</dbReference>
<dbReference type="FunFam" id="1.25.40.570:FF:000008">
    <property type="entry name" value="COP9 signalosome complex subunit 3"/>
    <property type="match status" value="1"/>
</dbReference>
<evidence type="ECO:0000256" key="2">
    <source>
        <dbReference type="ARBA" id="ARBA00004496"/>
    </source>
</evidence>
<sequence length="423" mass="48163">MATVESLVAQIQGLSSSAGDLSLLLTHLKQADEFLHNESTRLLPFLEQLDPTLHSLGYLYILEACTSWPVTNEQARRLVLILSRFLTSCVADQIRLAPEKFIAVCKSFKDQVLMLEAPIRGVVPLLEAVKKLRSSEHLTTLHPDFLQLCLLAKCYKTGLSILEDDIFEVDQPRDFYLYCYYGGMICIGQKRFQKALELLHNVVTAPMSSINAIAVEAFKKYVLVSLIYNGQFSTSLPKYTSSAAQRNLKTICQPYIELANTYSIGKISELESYIQTSREKFDSDNNLGLVKQVVSSMYKRNIQRLTQTYLTLSLQDIANTVQLSSPKEAEMHVLQMIQDGEIYATINQRDGMVRFLEDPEQYKTCEMIEHIDSSIQRIMTLSKKLTAMDELISCDPLYLAKVGRERQRFDFDDFDPVPQKFNI</sequence>
<dbReference type="Pfam" id="PF22788">
    <property type="entry name" value="COP9_hel_rpt"/>
    <property type="match status" value="1"/>
</dbReference>
<evidence type="ECO:0000313" key="9">
    <source>
        <dbReference type="EMBL" id="KAG6793377.1"/>
    </source>
</evidence>
<evidence type="ECO:0000256" key="3">
    <source>
        <dbReference type="ARBA" id="ARBA00007084"/>
    </source>
</evidence>
<evidence type="ECO:0000256" key="1">
    <source>
        <dbReference type="ARBA" id="ARBA00004123"/>
    </source>
</evidence>
<dbReference type="EMBL" id="JAAWWB010000001">
    <property type="protein sequence ID" value="KAG6793377.1"/>
    <property type="molecule type" value="Genomic_DNA"/>
</dbReference>
<evidence type="ECO:0000256" key="7">
    <source>
        <dbReference type="ARBA" id="ARBA00023242"/>
    </source>
</evidence>
<comment type="similarity">
    <text evidence="3">Belongs to the CSN3 family.</text>
</comment>
<dbReference type="PROSITE" id="PS50250">
    <property type="entry name" value="PCI"/>
    <property type="match status" value="1"/>
</dbReference>
<dbReference type="GO" id="GO:0005737">
    <property type="term" value="C:cytoplasm"/>
    <property type="evidence" value="ECO:0007669"/>
    <property type="project" value="UniProtKB-SubCell"/>
</dbReference>
<feature type="domain" description="PCI" evidence="8">
    <location>
        <begin position="191"/>
        <end position="360"/>
    </location>
</feature>
<dbReference type="InterPro" id="IPR050756">
    <property type="entry name" value="CSN3"/>
</dbReference>
<evidence type="ECO:0000313" key="10">
    <source>
        <dbReference type="Proteomes" id="UP000886885"/>
    </source>
</evidence>
<keyword evidence="5" id="KW-0963">Cytoplasm</keyword>
<gene>
    <name evidence="9" type="ORF">POTOM_002585</name>
</gene>
<keyword evidence="6" id="KW-0736">Signalosome</keyword>
<dbReference type="OrthoDB" id="29061at2759"/>
<evidence type="ECO:0000259" key="8">
    <source>
        <dbReference type="PROSITE" id="PS50250"/>
    </source>
</evidence>
<dbReference type="Proteomes" id="UP000886885">
    <property type="component" value="Chromosome 1A"/>
</dbReference>
<evidence type="ECO:0000256" key="5">
    <source>
        <dbReference type="ARBA" id="ARBA00022490"/>
    </source>
</evidence>
<dbReference type="Pfam" id="PF01399">
    <property type="entry name" value="PCI"/>
    <property type="match status" value="1"/>
</dbReference>
<evidence type="ECO:0000256" key="4">
    <source>
        <dbReference type="ARBA" id="ARBA00014878"/>
    </source>
</evidence>
<comment type="subcellular location">
    <subcellularLocation>
        <location evidence="2">Cytoplasm</location>
    </subcellularLocation>
    <subcellularLocation>
        <location evidence="1">Nucleus</location>
    </subcellularLocation>
</comment>
<comment type="caution">
    <text evidence="9">The sequence shown here is derived from an EMBL/GenBank/DDBJ whole genome shotgun (WGS) entry which is preliminary data.</text>
</comment>